<organism evidence="1 2">
    <name type="scientific">Populus alba x Populus x berolinensis</name>
    <dbReference type="NCBI Taxonomy" id="444605"/>
    <lineage>
        <taxon>Eukaryota</taxon>
        <taxon>Viridiplantae</taxon>
        <taxon>Streptophyta</taxon>
        <taxon>Embryophyta</taxon>
        <taxon>Tracheophyta</taxon>
        <taxon>Spermatophyta</taxon>
        <taxon>Magnoliopsida</taxon>
        <taxon>eudicotyledons</taxon>
        <taxon>Gunneridae</taxon>
        <taxon>Pentapetalae</taxon>
        <taxon>rosids</taxon>
        <taxon>fabids</taxon>
        <taxon>Malpighiales</taxon>
        <taxon>Salicaceae</taxon>
        <taxon>Saliceae</taxon>
        <taxon>Populus</taxon>
    </lineage>
</organism>
<comment type="caution">
    <text evidence="1">The sequence shown here is derived from an EMBL/GenBank/DDBJ whole genome shotgun (WGS) entry which is preliminary data.</text>
</comment>
<dbReference type="Proteomes" id="UP001164929">
    <property type="component" value="Chromosome 18"/>
</dbReference>
<name>A0AAD6LCE4_9ROSI</name>
<dbReference type="EMBL" id="JAQIZT010000018">
    <property type="protein sequence ID" value="KAJ6958111.1"/>
    <property type="molecule type" value="Genomic_DNA"/>
</dbReference>
<sequence>MRKSTPDMIEKYEVIAGHDLEGGLKGMGMMDFDHLATEKQGQRLAFENSEKSFGVEEMGAMGL</sequence>
<accession>A0AAD6LCE4</accession>
<proteinExistence type="predicted"/>
<keyword evidence="2" id="KW-1185">Reference proteome</keyword>
<evidence type="ECO:0000313" key="1">
    <source>
        <dbReference type="EMBL" id="KAJ6958111.1"/>
    </source>
</evidence>
<reference evidence="1 2" key="1">
    <citation type="journal article" date="2023" name="Mol. Ecol. Resour.">
        <title>Chromosome-level genome assembly of a triploid poplar Populus alba 'Berolinensis'.</title>
        <authorList>
            <person name="Chen S."/>
            <person name="Yu Y."/>
            <person name="Wang X."/>
            <person name="Wang S."/>
            <person name="Zhang T."/>
            <person name="Zhou Y."/>
            <person name="He R."/>
            <person name="Meng N."/>
            <person name="Wang Y."/>
            <person name="Liu W."/>
            <person name="Liu Z."/>
            <person name="Liu J."/>
            <person name="Guo Q."/>
            <person name="Huang H."/>
            <person name="Sederoff R.R."/>
            <person name="Wang G."/>
            <person name="Qu G."/>
            <person name="Chen S."/>
        </authorList>
    </citation>
    <scope>NUCLEOTIDE SEQUENCE [LARGE SCALE GENOMIC DNA]</scope>
    <source>
        <strain evidence="1">SC-2020</strain>
    </source>
</reference>
<dbReference type="AlphaFoldDB" id="A0AAD6LCE4"/>
<evidence type="ECO:0000313" key="2">
    <source>
        <dbReference type="Proteomes" id="UP001164929"/>
    </source>
</evidence>
<gene>
    <name evidence="1" type="ORF">NC653_039920</name>
</gene>
<protein>
    <submittedName>
        <fullName evidence="1">Uncharacterized protein</fullName>
    </submittedName>
</protein>